<accession>A0A5C2SI72</accession>
<protein>
    <submittedName>
        <fullName evidence="2">Uncharacterized protein</fullName>
    </submittedName>
</protein>
<dbReference type="Proteomes" id="UP000313359">
    <property type="component" value="Unassembled WGS sequence"/>
</dbReference>
<evidence type="ECO:0000313" key="3">
    <source>
        <dbReference type="Proteomes" id="UP000313359"/>
    </source>
</evidence>
<dbReference type="EMBL" id="ML122263">
    <property type="protein sequence ID" value="RPD61096.1"/>
    <property type="molecule type" value="Genomic_DNA"/>
</dbReference>
<proteinExistence type="predicted"/>
<name>A0A5C2SI72_9APHY</name>
<feature type="region of interest" description="Disordered" evidence="1">
    <location>
        <begin position="1"/>
        <end position="52"/>
    </location>
</feature>
<evidence type="ECO:0000313" key="2">
    <source>
        <dbReference type="EMBL" id="RPD61096.1"/>
    </source>
</evidence>
<evidence type="ECO:0000256" key="1">
    <source>
        <dbReference type="SAM" id="MobiDB-lite"/>
    </source>
</evidence>
<sequence length="70" mass="8006">MMESNNTASRYTQHGEERGNITIIDVSRERPTRLPYTHHRVPESSSVLSASRGMTWDRDNSVQSCVRVQS</sequence>
<feature type="compositionally biased region" description="Polar residues" evidence="1">
    <location>
        <begin position="1"/>
        <end position="12"/>
    </location>
</feature>
<dbReference type="AlphaFoldDB" id="A0A5C2SI72"/>
<organism evidence="2 3">
    <name type="scientific">Lentinus tigrinus ALCF2SS1-6</name>
    <dbReference type="NCBI Taxonomy" id="1328759"/>
    <lineage>
        <taxon>Eukaryota</taxon>
        <taxon>Fungi</taxon>
        <taxon>Dikarya</taxon>
        <taxon>Basidiomycota</taxon>
        <taxon>Agaricomycotina</taxon>
        <taxon>Agaricomycetes</taxon>
        <taxon>Polyporales</taxon>
        <taxon>Polyporaceae</taxon>
        <taxon>Lentinus</taxon>
    </lineage>
</organism>
<reference evidence="2" key="1">
    <citation type="journal article" date="2018" name="Genome Biol. Evol.">
        <title>Genomics and development of Lentinus tigrinus, a white-rot wood-decaying mushroom with dimorphic fruiting bodies.</title>
        <authorList>
            <person name="Wu B."/>
            <person name="Xu Z."/>
            <person name="Knudson A."/>
            <person name="Carlson A."/>
            <person name="Chen N."/>
            <person name="Kovaka S."/>
            <person name="LaButti K."/>
            <person name="Lipzen A."/>
            <person name="Pennachio C."/>
            <person name="Riley R."/>
            <person name="Schakwitz W."/>
            <person name="Umezawa K."/>
            <person name="Ohm R.A."/>
            <person name="Grigoriev I.V."/>
            <person name="Nagy L.G."/>
            <person name="Gibbons J."/>
            <person name="Hibbett D."/>
        </authorList>
    </citation>
    <scope>NUCLEOTIDE SEQUENCE [LARGE SCALE GENOMIC DNA]</scope>
    <source>
        <strain evidence="2">ALCF2SS1-6</strain>
    </source>
</reference>
<keyword evidence="3" id="KW-1185">Reference proteome</keyword>
<gene>
    <name evidence="2" type="ORF">L227DRAFT_574720</name>
</gene>